<protein>
    <recommendedName>
        <fullName evidence="8">TMEM205-like domain-containing protein</fullName>
    </recommendedName>
</protein>
<dbReference type="Proteomes" id="UP000447434">
    <property type="component" value="Chromosome 1"/>
</dbReference>
<dbReference type="AlphaFoldDB" id="A0A6A4R2E4"/>
<keyword evidence="2 6" id="KW-0812">Transmembrane</keyword>
<evidence type="ECO:0000313" key="9">
    <source>
        <dbReference type="EMBL" id="KAE9620151.1"/>
    </source>
</evidence>
<evidence type="ECO:0000256" key="3">
    <source>
        <dbReference type="ARBA" id="ARBA00022989"/>
    </source>
</evidence>
<dbReference type="GO" id="GO:0016020">
    <property type="term" value="C:membrane"/>
    <property type="evidence" value="ECO:0007669"/>
    <property type="project" value="UniProtKB-SubCell"/>
</dbReference>
<reference evidence="10" key="1">
    <citation type="journal article" date="2020" name="Nat. Commun.">
        <title>Genome sequence of the cluster root forming white lupin.</title>
        <authorList>
            <person name="Hufnagel B."/>
            <person name="Marques A."/>
            <person name="Soriano A."/>
            <person name="Marques L."/>
            <person name="Divol F."/>
            <person name="Doumas P."/>
            <person name="Sallet E."/>
            <person name="Mancinotti D."/>
            <person name="Carrere S."/>
            <person name="Marande W."/>
            <person name="Arribat S."/>
            <person name="Keller J."/>
            <person name="Huneau C."/>
            <person name="Blein T."/>
            <person name="Aime D."/>
            <person name="Laguerre M."/>
            <person name="Taylor J."/>
            <person name="Schubert V."/>
            <person name="Nelson M."/>
            <person name="Geu-Flores F."/>
            <person name="Crespi M."/>
            <person name="Gallardo-Guerrero K."/>
            <person name="Delaux P.-M."/>
            <person name="Salse J."/>
            <person name="Berges H."/>
            <person name="Guyot R."/>
            <person name="Gouzy J."/>
            <person name="Peret B."/>
        </authorList>
    </citation>
    <scope>NUCLEOTIDE SEQUENCE [LARGE SCALE GENOMIC DNA]</scope>
    <source>
        <strain evidence="10">cv. Amiga</strain>
    </source>
</reference>
<dbReference type="InterPro" id="IPR025423">
    <property type="entry name" value="TMEM205-like"/>
</dbReference>
<evidence type="ECO:0000256" key="5">
    <source>
        <dbReference type="SAM" id="MobiDB-lite"/>
    </source>
</evidence>
<comment type="caution">
    <text evidence="9">The sequence shown here is derived from an EMBL/GenBank/DDBJ whole genome shotgun (WGS) entry which is preliminary data.</text>
</comment>
<evidence type="ECO:0000313" key="10">
    <source>
        <dbReference type="Proteomes" id="UP000447434"/>
    </source>
</evidence>
<feature type="domain" description="TMEM205-like" evidence="8">
    <location>
        <begin position="230"/>
        <end position="328"/>
    </location>
</feature>
<comment type="subcellular location">
    <subcellularLocation>
        <location evidence="1">Membrane</location>
    </subcellularLocation>
</comment>
<evidence type="ECO:0000256" key="6">
    <source>
        <dbReference type="SAM" id="Phobius"/>
    </source>
</evidence>
<evidence type="ECO:0000256" key="2">
    <source>
        <dbReference type="ARBA" id="ARBA00022692"/>
    </source>
</evidence>
<evidence type="ECO:0000256" key="7">
    <source>
        <dbReference type="SAM" id="SignalP"/>
    </source>
</evidence>
<feature type="signal peptide" evidence="7">
    <location>
        <begin position="1"/>
        <end position="21"/>
    </location>
</feature>
<name>A0A6A4R2E4_LUPAL</name>
<keyword evidence="7" id="KW-0732">Signal</keyword>
<keyword evidence="3 6" id="KW-1133">Transmembrane helix</keyword>
<dbReference type="PANTHER" id="PTHR47652">
    <property type="entry name" value="MITOCHONDRIAL IMPORT INNER MEMBRANE TRANSLOCASE SUBUNIT TIM44"/>
    <property type="match status" value="1"/>
</dbReference>
<keyword evidence="10" id="KW-1185">Reference proteome</keyword>
<sequence length="418" mass="47173">MSTTKMVCSLVNLMLTSLALALEVKTTPSNTIVKDDHRVVVLEYDKDGHHYTKISISPPQQPPHNHHIIDNNHNIKEAVSFVQGGGGGGDSQNYDHDHDPTTFLHAPKELICDAYGICKHKIADAIGRAKDKISEKAHDAIHMEKDMIHAKKETLADAVGKAKETVYKTAHDVQKQTKESFDKGKETGQTLKEHVVGNVSEAKGYAVKHGATDYILGWMETVMRVVNLVGFAMAYGMNVWITFISSYVLSRAMPFGVVQSKIYPLYFRAMTYSIGIALLGHVLANRKRLFFNTPEMFQTYNLLASLFTLFINSLYLEPRAAKLISERMKIEKEEGRGIEDIMSSSRRQEHHHDHTTTTTTTREREGVEHDAAVKKRSRIMKLNEKLKRLNSYSSILNILNLISLTYHLLYLATKTCMD</sequence>
<gene>
    <name evidence="9" type="ORF">Lalb_Chr01g0000121</name>
</gene>
<feature type="region of interest" description="Disordered" evidence="5">
    <location>
        <begin position="343"/>
        <end position="370"/>
    </location>
</feature>
<keyword evidence="4 6" id="KW-0472">Membrane</keyword>
<feature type="compositionally biased region" description="Basic and acidic residues" evidence="5">
    <location>
        <begin position="346"/>
        <end position="370"/>
    </location>
</feature>
<feature type="transmembrane region" description="Helical" evidence="6">
    <location>
        <begin position="262"/>
        <end position="284"/>
    </location>
</feature>
<dbReference type="OrthoDB" id="1641132at2759"/>
<dbReference type="Pfam" id="PF13664">
    <property type="entry name" value="DUF4149"/>
    <property type="match status" value="1"/>
</dbReference>
<feature type="transmembrane region" description="Helical" evidence="6">
    <location>
        <begin position="389"/>
        <end position="412"/>
    </location>
</feature>
<dbReference type="PANTHER" id="PTHR47652:SF3">
    <property type="entry name" value="MITOCHONDRIAL IMPORT INNER MEMBRANE TRANSLOCASE SUBUNIT TIM44"/>
    <property type="match status" value="1"/>
</dbReference>
<evidence type="ECO:0000256" key="4">
    <source>
        <dbReference type="ARBA" id="ARBA00023136"/>
    </source>
</evidence>
<feature type="chain" id="PRO_5025407531" description="TMEM205-like domain-containing protein" evidence="7">
    <location>
        <begin position="22"/>
        <end position="418"/>
    </location>
</feature>
<feature type="transmembrane region" description="Helical" evidence="6">
    <location>
        <begin position="228"/>
        <end position="250"/>
    </location>
</feature>
<evidence type="ECO:0000256" key="1">
    <source>
        <dbReference type="ARBA" id="ARBA00004370"/>
    </source>
</evidence>
<organism evidence="9 10">
    <name type="scientific">Lupinus albus</name>
    <name type="common">White lupine</name>
    <name type="synonym">Lupinus termis</name>
    <dbReference type="NCBI Taxonomy" id="3870"/>
    <lineage>
        <taxon>Eukaryota</taxon>
        <taxon>Viridiplantae</taxon>
        <taxon>Streptophyta</taxon>
        <taxon>Embryophyta</taxon>
        <taxon>Tracheophyta</taxon>
        <taxon>Spermatophyta</taxon>
        <taxon>Magnoliopsida</taxon>
        <taxon>eudicotyledons</taxon>
        <taxon>Gunneridae</taxon>
        <taxon>Pentapetalae</taxon>
        <taxon>rosids</taxon>
        <taxon>fabids</taxon>
        <taxon>Fabales</taxon>
        <taxon>Fabaceae</taxon>
        <taxon>Papilionoideae</taxon>
        <taxon>50 kb inversion clade</taxon>
        <taxon>genistoids sensu lato</taxon>
        <taxon>core genistoids</taxon>
        <taxon>Genisteae</taxon>
        <taxon>Lupinus</taxon>
    </lineage>
</organism>
<accession>A0A6A4R2E4</accession>
<dbReference type="EMBL" id="WOCE01000001">
    <property type="protein sequence ID" value="KAE9620151.1"/>
    <property type="molecule type" value="Genomic_DNA"/>
</dbReference>
<evidence type="ECO:0000259" key="8">
    <source>
        <dbReference type="Pfam" id="PF13664"/>
    </source>
</evidence>
<proteinExistence type="predicted"/>